<proteinExistence type="predicted"/>
<accession>A0ABT0ET85</accession>
<dbReference type="RefSeq" id="WP_247286540.1">
    <property type="nucleotide sequence ID" value="NZ_JAKNRW010000001.1"/>
</dbReference>
<comment type="caution">
    <text evidence="1">The sequence shown here is derived from an EMBL/GenBank/DDBJ whole genome shotgun (WGS) entry which is preliminary data.</text>
</comment>
<evidence type="ECO:0000313" key="2">
    <source>
        <dbReference type="Proteomes" id="UP001299876"/>
    </source>
</evidence>
<reference evidence="1 2" key="1">
    <citation type="submission" date="2022-02" db="EMBL/GenBank/DDBJ databases">
        <title>Comparative genomics of the first Antarctic Pseudomonas spp. capable of biotransforming 2,4,6-Trinitrotoluene.</title>
        <authorList>
            <person name="Cabrera M.A."/>
            <person name="Marquez S.L."/>
            <person name="Perez-Donoso J.M."/>
        </authorList>
    </citation>
    <scope>NUCLEOTIDE SEQUENCE [LARGE SCALE GENOMIC DNA]</scope>
    <source>
        <strain evidence="1 2">TNT19</strain>
    </source>
</reference>
<name>A0ABT0ET85_9PSED</name>
<dbReference type="Proteomes" id="UP001299876">
    <property type="component" value="Unassembled WGS sequence"/>
</dbReference>
<keyword evidence="2" id="KW-1185">Reference proteome</keyword>
<dbReference type="EMBL" id="JAKNRW010000001">
    <property type="protein sequence ID" value="MCK1788946.1"/>
    <property type="molecule type" value="Genomic_DNA"/>
</dbReference>
<organism evidence="1 2">
    <name type="scientific">Pseudomonas violetae</name>
    <dbReference type="NCBI Taxonomy" id="2915813"/>
    <lineage>
        <taxon>Bacteria</taxon>
        <taxon>Pseudomonadati</taxon>
        <taxon>Pseudomonadota</taxon>
        <taxon>Gammaproteobacteria</taxon>
        <taxon>Pseudomonadales</taxon>
        <taxon>Pseudomonadaceae</taxon>
        <taxon>Pseudomonas</taxon>
    </lineage>
</organism>
<evidence type="ECO:0000313" key="1">
    <source>
        <dbReference type="EMBL" id="MCK1788946.1"/>
    </source>
</evidence>
<sequence>MNHPQIKAATKIRGVKPITDHAYINHSNGFICPWCSSQNVTFSGVDITFGGDFIAQATSCDDCETKWETIYTLSGYGAKAH</sequence>
<gene>
    <name evidence="1" type="ORF">L9059_01835</name>
</gene>
<protein>
    <submittedName>
        <fullName evidence="1">Uncharacterized protein</fullName>
    </submittedName>
</protein>